<reference evidence="1 2" key="1">
    <citation type="journal article" date="2014" name="Int. J. Syst. Evol. Microbiol.">
        <title>Listeria floridensis sp. nov., Listeria aquatica sp. nov., Listeria cornellensis sp. nov., Listeria riparia sp. nov. and Listeria grandensis sp. nov., from agricultural and natural environments.</title>
        <authorList>
            <person name="den Bakker H.C."/>
            <person name="Warchocki S."/>
            <person name="Wright E.M."/>
            <person name="Allred A.F."/>
            <person name="Ahlstrom C."/>
            <person name="Manuel C.S."/>
            <person name="Stasiewicz M.J."/>
            <person name="Burrell A."/>
            <person name="Roof S."/>
            <person name="Strawn L."/>
            <person name="Fortes E.D."/>
            <person name="Nightingale K.K."/>
            <person name="Kephart D."/>
            <person name="Wiedmann M."/>
        </authorList>
    </citation>
    <scope>NUCLEOTIDE SEQUENCE [LARGE SCALE GENOMIC DNA]</scope>
    <source>
        <strain evidence="1 2">FSL S10-1187</strain>
    </source>
</reference>
<gene>
    <name evidence="1" type="ORF">MFLO_09322</name>
</gene>
<comment type="caution">
    <text evidence="1">The sequence shown here is derived from an EMBL/GenBank/DDBJ whole genome shotgun (WGS) entry which is preliminary data.</text>
</comment>
<keyword evidence="2" id="KW-1185">Reference proteome</keyword>
<evidence type="ECO:0000313" key="2">
    <source>
        <dbReference type="Proteomes" id="UP000019249"/>
    </source>
</evidence>
<accession>A0ABN0REQ2</accession>
<dbReference type="EMBL" id="AODF01000019">
    <property type="protein sequence ID" value="EUJ31242.1"/>
    <property type="molecule type" value="Genomic_DNA"/>
</dbReference>
<sequence>MKIAMYLLVGLIRKKRYKADSFVKSIRIHFLLERPKSFEGSSIALKGGGGKRDYFGFLNGQKRSK</sequence>
<protein>
    <submittedName>
        <fullName evidence="1">Uncharacterized protein</fullName>
    </submittedName>
</protein>
<dbReference type="Proteomes" id="UP000019249">
    <property type="component" value="Unassembled WGS sequence"/>
</dbReference>
<name>A0ABN0REQ2_9LIST</name>
<organism evidence="1 2">
    <name type="scientific">Listeria floridensis FSL S10-1187</name>
    <dbReference type="NCBI Taxonomy" id="1265817"/>
    <lineage>
        <taxon>Bacteria</taxon>
        <taxon>Bacillati</taxon>
        <taxon>Bacillota</taxon>
        <taxon>Bacilli</taxon>
        <taxon>Bacillales</taxon>
        <taxon>Listeriaceae</taxon>
        <taxon>Listeria</taxon>
    </lineage>
</organism>
<proteinExistence type="predicted"/>
<evidence type="ECO:0000313" key="1">
    <source>
        <dbReference type="EMBL" id="EUJ31242.1"/>
    </source>
</evidence>